<feature type="region of interest" description="Disordered" evidence="1">
    <location>
        <begin position="232"/>
        <end position="251"/>
    </location>
</feature>
<proteinExistence type="predicted"/>
<comment type="caution">
    <text evidence="2">The sequence shown here is derived from an EMBL/GenBank/DDBJ whole genome shotgun (WGS) entry which is preliminary data.</text>
</comment>
<protein>
    <submittedName>
        <fullName evidence="2">Uncharacterized protein</fullName>
    </submittedName>
</protein>
<feature type="compositionally biased region" description="Low complexity" evidence="1">
    <location>
        <begin position="1"/>
        <end position="19"/>
    </location>
</feature>
<feature type="compositionally biased region" description="Polar residues" evidence="1">
    <location>
        <begin position="98"/>
        <end position="109"/>
    </location>
</feature>
<organism evidence="2 3">
    <name type="scientific">Streptomyces griseoviridis</name>
    <dbReference type="NCBI Taxonomy" id="45398"/>
    <lineage>
        <taxon>Bacteria</taxon>
        <taxon>Bacillati</taxon>
        <taxon>Actinomycetota</taxon>
        <taxon>Actinomycetes</taxon>
        <taxon>Kitasatosporales</taxon>
        <taxon>Streptomycetaceae</taxon>
        <taxon>Streptomyces</taxon>
    </lineage>
</organism>
<feature type="region of interest" description="Disordered" evidence="1">
    <location>
        <begin position="1"/>
        <end position="30"/>
    </location>
</feature>
<feature type="region of interest" description="Disordered" evidence="1">
    <location>
        <begin position="74"/>
        <end position="155"/>
    </location>
</feature>
<accession>A0ABT9LDR9</accession>
<dbReference type="EMBL" id="JAURUD010000001">
    <property type="protein sequence ID" value="MDP9681848.1"/>
    <property type="molecule type" value="Genomic_DNA"/>
</dbReference>
<evidence type="ECO:0000313" key="2">
    <source>
        <dbReference type="EMBL" id="MDP9681848.1"/>
    </source>
</evidence>
<sequence>MRSASTPTTGSPTTHRTAPSDACPCRRTGGERCAPLVDRSALRPPRLSATPFPLHPAVPALGRRFESCRGRHHHAAIRGTNTQVRAPRATPQRESHAHTPQASMSSWNRPNPGPYGCSSHIRPKESGARGPLQWAQRSGPAPAPTGPRPLVVRPPIDDLHRLRGPRFRRPRHRCSARTWRAAPGHYYPFRKDLLARFAPDTPKHGPCKQATLFTRKEQVSLPSDLSRRFVGSRRRLSPGSRRGLGPDEGPGVFVPVREPATDVAFEGLFRSNSSSMVRKVAMRASAPGPAGRSPCLNWRKASTVRASFSLAPACFHSWWNPACAPPGRARACRLDQVAGNRLCLPRAGERGLVRADARRRRESTRSVGE</sequence>
<keyword evidence="3" id="KW-1185">Reference proteome</keyword>
<dbReference type="Proteomes" id="UP001231675">
    <property type="component" value="Unassembled WGS sequence"/>
</dbReference>
<name>A0ABT9LDR9_STRGD</name>
<evidence type="ECO:0000256" key="1">
    <source>
        <dbReference type="SAM" id="MobiDB-lite"/>
    </source>
</evidence>
<reference evidence="2 3" key="1">
    <citation type="submission" date="2023-07" db="EMBL/GenBank/DDBJ databases">
        <title>Sequencing the genomes of 1000 actinobacteria strains.</title>
        <authorList>
            <person name="Klenk H.-P."/>
        </authorList>
    </citation>
    <scope>NUCLEOTIDE SEQUENCE [LARGE SCALE GENOMIC DNA]</scope>
    <source>
        <strain evidence="2 3">DSM 40229</strain>
    </source>
</reference>
<evidence type="ECO:0000313" key="3">
    <source>
        <dbReference type="Proteomes" id="UP001231675"/>
    </source>
</evidence>
<gene>
    <name evidence="2" type="ORF">J2S47_002350</name>
</gene>